<sequence>MHELRNIACNSNDKEEVASHLIFLRNINSRYSILLNDFKKTEMFYQNFLQSGGYPVDDIIDAVEKMSDMELYIIRSNMNYPKTQDDILPSNRENIEALSVEFLQYFFPRRNLTRMEIEESQSNVLQTRFNSSNLSVNETDVEGIISELSTSVLAGPDNIPSYIVKTSASYIIPVLTHLINLSFEKKRFPSLLKQSLIKPMFTKVLDDLTDEEKLEAKNNIENYHPIVLQSIFSKLFEQAMNGRLLTHISTSNLLEWNHQQTNLGLFEVLHQFYVSIDRKRHSFGIFIDLTKIYDMINHNLLLSKLEIYGIEPDWFKSYLKKRQQIIRLYNEEFVYDVQAGLPRGSLLGSTLFLIYITDLIQILIKRKINIAVIDTYNLILSITADNYNTLKDETANIIEDINNWMFSNKLSLTEDNFKFLHFCNENIAAENRQLRVRGRAYNLESWVEFSGIVIDEKLTWDKYVTDLCQNLTKLGKRLEQLTKSCSADTLRTFYNCSFLPCVQFLIPFWGFSKNIDNVHKCLEYAVRTILKIILKNFTEHNYGINNFHTTCGIYLVELIRFVRENEIKFTKQNSLHRYPTRTINLVVPKGEVQEDNQTVQDLQEVSKMPENVSPENSKEIVTSQERITQGKYAPKRYVTTCYFQPKQLPVWYSETMILNIGSTKKKYFESIYYENKLSPFHWTESMTTIIPDAEEPVLVNSSVDIPISPPECHYISLEPQQIAAMAK</sequence>
<dbReference type="Pfam" id="PF00078">
    <property type="entry name" value="RVT_1"/>
    <property type="match status" value="1"/>
</dbReference>
<name>A0AAW1JJ77_POPJA</name>
<keyword evidence="2" id="KW-0695">RNA-directed DNA polymerase</keyword>
<feature type="domain" description="Reverse transcriptase" evidence="1">
    <location>
        <begin position="196"/>
        <end position="454"/>
    </location>
</feature>
<keyword evidence="2" id="KW-0808">Transferase</keyword>
<dbReference type="AlphaFoldDB" id="A0AAW1JJ77"/>
<reference evidence="2 3" key="1">
    <citation type="journal article" date="2024" name="BMC Genomics">
        <title>De novo assembly and annotation of Popillia japonica's genome with initial clues to its potential as an invasive pest.</title>
        <authorList>
            <person name="Cucini C."/>
            <person name="Boschi S."/>
            <person name="Funari R."/>
            <person name="Cardaioli E."/>
            <person name="Iannotti N."/>
            <person name="Marturano G."/>
            <person name="Paoli F."/>
            <person name="Bruttini M."/>
            <person name="Carapelli A."/>
            <person name="Frati F."/>
            <person name="Nardi F."/>
        </authorList>
    </citation>
    <scope>NUCLEOTIDE SEQUENCE [LARGE SCALE GENOMIC DNA]</scope>
    <source>
        <strain evidence="2">DMR45628</strain>
    </source>
</reference>
<dbReference type="InterPro" id="IPR000477">
    <property type="entry name" value="RT_dom"/>
</dbReference>
<keyword evidence="3" id="KW-1185">Reference proteome</keyword>
<proteinExistence type="predicted"/>
<protein>
    <submittedName>
        <fullName evidence="2">Reverse transcriptase (RNA-dependent DNA polymerase)</fullName>
    </submittedName>
</protein>
<dbReference type="PANTHER" id="PTHR19446">
    <property type="entry name" value="REVERSE TRANSCRIPTASES"/>
    <property type="match status" value="1"/>
</dbReference>
<evidence type="ECO:0000313" key="3">
    <source>
        <dbReference type="Proteomes" id="UP001458880"/>
    </source>
</evidence>
<evidence type="ECO:0000313" key="2">
    <source>
        <dbReference type="EMBL" id="KAK9704034.1"/>
    </source>
</evidence>
<accession>A0AAW1JJ77</accession>
<comment type="caution">
    <text evidence="2">The sequence shown here is derived from an EMBL/GenBank/DDBJ whole genome shotgun (WGS) entry which is preliminary data.</text>
</comment>
<keyword evidence="2" id="KW-0548">Nucleotidyltransferase</keyword>
<evidence type="ECO:0000259" key="1">
    <source>
        <dbReference type="PROSITE" id="PS50878"/>
    </source>
</evidence>
<gene>
    <name evidence="2" type="ORF">QE152_g28547</name>
</gene>
<dbReference type="EMBL" id="JASPKY010000359">
    <property type="protein sequence ID" value="KAK9704034.1"/>
    <property type="molecule type" value="Genomic_DNA"/>
</dbReference>
<dbReference type="Proteomes" id="UP001458880">
    <property type="component" value="Unassembled WGS sequence"/>
</dbReference>
<dbReference type="PROSITE" id="PS50878">
    <property type="entry name" value="RT_POL"/>
    <property type="match status" value="1"/>
</dbReference>
<organism evidence="2 3">
    <name type="scientific">Popillia japonica</name>
    <name type="common">Japanese beetle</name>
    <dbReference type="NCBI Taxonomy" id="7064"/>
    <lineage>
        <taxon>Eukaryota</taxon>
        <taxon>Metazoa</taxon>
        <taxon>Ecdysozoa</taxon>
        <taxon>Arthropoda</taxon>
        <taxon>Hexapoda</taxon>
        <taxon>Insecta</taxon>
        <taxon>Pterygota</taxon>
        <taxon>Neoptera</taxon>
        <taxon>Endopterygota</taxon>
        <taxon>Coleoptera</taxon>
        <taxon>Polyphaga</taxon>
        <taxon>Scarabaeiformia</taxon>
        <taxon>Scarabaeidae</taxon>
        <taxon>Rutelinae</taxon>
        <taxon>Popillia</taxon>
    </lineage>
</organism>
<dbReference type="GO" id="GO:0003964">
    <property type="term" value="F:RNA-directed DNA polymerase activity"/>
    <property type="evidence" value="ECO:0007669"/>
    <property type="project" value="UniProtKB-KW"/>
</dbReference>